<keyword evidence="1" id="KW-0472">Membrane</keyword>
<reference evidence="2 5" key="3">
    <citation type="journal article" date="2017" name="Front. Microbiol.">
        <title>Genomics reveals a unique clone of Burkholderia cenocepacia harbouring an actively excising novel genomic island.</title>
        <authorList>
            <person name="Patil P."/>
            <person name="Mali S."/>
            <person name="Midha S."/>
            <person name="Gautam V."/>
            <person name="Dash L."/>
            <person name="Kumar S."/>
            <person name="Shastri J."/>
            <person name="Singhal L."/>
            <person name="Patil P.B."/>
        </authorList>
    </citation>
    <scope>NUCLEOTIDE SEQUENCE [LARGE SCALE GENOMIC DNA]</scope>
    <source>
        <strain evidence="2 5">BC-19</strain>
    </source>
</reference>
<reference evidence="3 4" key="2">
    <citation type="submission" date="2016-08" db="EMBL/GenBank/DDBJ databases">
        <authorList>
            <person name="Seilhamer J.J."/>
        </authorList>
    </citation>
    <scope>NUCLEOTIDE SEQUENCE [LARGE SCALE GENOMIC DNA]</scope>
    <source>
        <strain evidence="3 4">VC14762</strain>
    </source>
</reference>
<evidence type="ECO:0008006" key="6">
    <source>
        <dbReference type="Google" id="ProtNLM"/>
    </source>
</evidence>
<protein>
    <recommendedName>
        <fullName evidence="6">Flagellar biosynthesis protein FliO</fullName>
    </recommendedName>
</protein>
<keyword evidence="1" id="KW-1133">Transmembrane helix</keyword>
<proteinExistence type="predicted"/>
<name>A0A1V2W804_9BURK</name>
<sequence>MTAPVPASWLERTPDVAPAAGIFSHLGVDWVRVVLALLLCLAIGVLAALVIRARSGRGTPRDPGNVPRIRVIEHARLSARATLHLIEYDRRVVLLMSDANGSRVVDARDQSPQEP</sequence>
<evidence type="ECO:0000313" key="2">
    <source>
        <dbReference type="EMBL" id="MCW3713316.1"/>
    </source>
</evidence>
<reference evidence="2" key="1">
    <citation type="submission" date="2015-02" db="EMBL/GenBank/DDBJ databases">
        <authorList>
            <person name="Patil P.P."/>
            <person name="Midha S."/>
            <person name="Mali S."/>
            <person name="Gautam V."/>
            <person name="Dash L."/>
            <person name="Kumar S."/>
            <person name="Shastri J."/>
            <person name="Singhal L."/>
            <person name="Patil P.B."/>
        </authorList>
    </citation>
    <scope>NUCLEOTIDE SEQUENCE</scope>
    <source>
        <strain evidence="2">BC-19</strain>
    </source>
</reference>
<reference evidence="2 5" key="4">
    <citation type="journal article" date="2017" name="Front. Microbiol.">
        <title>Genomics Reveals a Unique Clone of Burkholderia cenocepacia Harboring an Actively Excising Novel Genomic Island.</title>
        <authorList>
            <person name="Patil P.P."/>
            <person name="Mali S."/>
            <person name="Midha S."/>
            <person name="Gautam V."/>
            <person name="Dash L."/>
            <person name="Kumar S."/>
            <person name="Shastri J."/>
            <person name="Singhal L."/>
            <person name="Patil P.B."/>
        </authorList>
    </citation>
    <scope>NUCLEOTIDE SEQUENCE [LARGE SCALE GENOMIC DNA]</scope>
    <source>
        <strain evidence="2 5">BC-19</strain>
    </source>
</reference>
<keyword evidence="1" id="KW-0812">Transmembrane</keyword>
<dbReference type="EMBL" id="MUTJ01000027">
    <property type="protein sequence ID" value="ONU89864.1"/>
    <property type="molecule type" value="Genomic_DNA"/>
</dbReference>
<evidence type="ECO:0000313" key="5">
    <source>
        <dbReference type="Proteomes" id="UP000191686"/>
    </source>
</evidence>
<gene>
    <name evidence="3" type="ORF">A8E72_08245</name>
    <name evidence="2" type="ORF">UE95_018700</name>
</gene>
<reference evidence="2" key="5">
    <citation type="submission" date="2021-09" db="EMBL/GenBank/DDBJ databases">
        <authorList>
            <person name="Saroha T."/>
            <person name="Patil P."/>
            <person name="Gautam D.V."/>
            <person name="Patil D.P.B."/>
        </authorList>
    </citation>
    <scope>NUCLEOTIDE SEQUENCE</scope>
    <source>
        <strain evidence="2">BC-19</strain>
    </source>
</reference>
<dbReference type="AlphaFoldDB" id="A0A1V2W804"/>
<dbReference type="OrthoDB" id="9022734at2"/>
<evidence type="ECO:0000313" key="4">
    <source>
        <dbReference type="Proteomes" id="UP000188543"/>
    </source>
</evidence>
<comment type="caution">
    <text evidence="3">The sequence shown here is derived from an EMBL/GenBank/DDBJ whole genome shotgun (WGS) entry which is preliminary data.</text>
</comment>
<dbReference type="Proteomes" id="UP000188543">
    <property type="component" value="Unassembled WGS sequence"/>
</dbReference>
<dbReference type="Proteomes" id="UP000191686">
    <property type="component" value="Unassembled WGS sequence"/>
</dbReference>
<organism evidence="3 4">
    <name type="scientific">Burkholderia cenocepacia</name>
    <dbReference type="NCBI Taxonomy" id="95486"/>
    <lineage>
        <taxon>Bacteria</taxon>
        <taxon>Pseudomonadati</taxon>
        <taxon>Pseudomonadota</taxon>
        <taxon>Betaproteobacteria</taxon>
        <taxon>Burkholderiales</taxon>
        <taxon>Burkholderiaceae</taxon>
        <taxon>Burkholderia</taxon>
        <taxon>Burkholderia cepacia complex</taxon>
    </lineage>
</organism>
<feature type="transmembrane region" description="Helical" evidence="1">
    <location>
        <begin position="30"/>
        <end position="51"/>
    </location>
</feature>
<evidence type="ECO:0000313" key="3">
    <source>
        <dbReference type="EMBL" id="ONU89864.1"/>
    </source>
</evidence>
<dbReference type="RefSeq" id="WP_060214289.1">
    <property type="nucleotide sequence ID" value="NZ_CADETK010000001.1"/>
</dbReference>
<accession>A0A1V2W804</accession>
<dbReference type="EMBL" id="JYMX02000014">
    <property type="protein sequence ID" value="MCW3713316.1"/>
    <property type="molecule type" value="Genomic_DNA"/>
</dbReference>
<evidence type="ECO:0000256" key="1">
    <source>
        <dbReference type="SAM" id="Phobius"/>
    </source>
</evidence>